<accession>A0AA36FYE2</accession>
<keyword evidence="6 9" id="KW-1133">Transmembrane helix</keyword>
<comment type="similarity">
    <text evidence="2">Belongs to the amino acid-polyamine-organocation (APC) superfamily. L-type amino acid transporter (LAT) (TC 2.A.3.8) family.</text>
</comment>
<evidence type="ECO:0000256" key="3">
    <source>
        <dbReference type="ARBA" id="ARBA00022448"/>
    </source>
</evidence>
<feature type="transmembrane region" description="Helical" evidence="9">
    <location>
        <begin position="414"/>
        <end position="438"/>
    </location>
</feature>
<evidence type="ECO:0000256" key="7">
    <source>
        <dbReference type="ARBA" id="ARBA00023136"/>
    </source>
</evidence>
<dbReference type="EMBL" id="CATQJA010002606">
    <property type="protein sequence ID" value="CAJ0572788.1"/>
    <property type="molecule type" value="Genomic_DNA"/>
</dbReference>
<keyword evidence="5 9" id="KW-0812">Transmembrane</keyword>
<feature type="transmembrane region" description="Helical" evidence="9">
    <location>
        <begin position="65"/>
        <end position="89"/>
    </location>
</feature>
<dbReference type="FunFam" id="1.20.1740.10:FF:000003">
    <property type="entry name" value="Y+L amino acid transporter 1 isoform X1"/>
    <property type="match status" value="1"/>
</dbReference>
<dbReference type="AlphaFoldDB" id="A0AA36FYE2"/>
<protein>
    <submittedName>
        <fullName evidence="10">Uncharacterized protein</fullName>
    </submittedName>
</protein>
<keyword evidence="11" id="KW-1185">Reference proteome</keyword>
<feature type="transmembrane region" description="Helical" evidence="9">
    <location>
        <begin position="35"/>
        <end position="53"/>
    </location>
</feature>
<dbReference type="PANTHER" id="PTHR11785:SF531">
    <property type="entry name" value="LARGE NEUTRAL AMINO ACIDS TRANSPORTER SMALL SUBUNIT 1"/>
    <property type="match status" value="1"/>
</dbReference>
<gene>
    <name evidence="10" type="ORF">MSPICULIGERA_LOCUS11166</name>
</gene>
<feature type="transmembrane region" description="Helical" evidence="9">
    <location>
        <begin position="348"/>
        <end position="371"/>
    </location>
</feature>
<evidence type="ECO:0000256" key="6">
    <source>
        <dbReference type="ARBA" id="ARBA00022989"/>
    </source>
</evidence>
<feature type="transmembrane region" description="Helical" evidence="9">
    <location>
        <begin position="377"/>
        <end position="402"/>
    </location>
</feature>
<sequence>MGFAEKDEDDTKPVYQNPTEEKEEGGTGLKQNLTLFNGVMIIVGCIIGSGIFVSPKGVHEHAGSVGLSIVIWIVCGVFSAIGAYCYAELGTFIRESGGDYAYVYAAFGPMMGFLRMWIECIIVRPCTITCVAITFATYILKPIFPHCEPPFPTLQLLAALCILLLAFINCASVKWTKRVQDVFTLAKLFALVLIIFTGFVLLLLGNQYRDSFENAFEGSRYGLGSLALAFYSGLWAYNGWNYLNFVTEELIDPTRNLPRAIAISCTLCTVIYTLTNLAFYAGTSADDLLDSPAVAVLFANRFFWYFAPLMPIFVALSCFGTVNGVMLTSSRLFYVAGRREHMPTFLSFINPYLQTPIPAVLFTAILSLLYILLSDNIYVLISYVQIVNWLAIGVATAGLLWLRVKKPPRDYPRPLQVHIAWPIIFLIGCIFLVIFPIYQTPMDTAIGLLIMLTGVPAYYLGVVCKGKFKALDNFMDYCTETCQKTFLVIPTEKND</sequence>
<evidence type="ECO:0000256" key="9">
    <source>
        <dbReference type="SAM" id="Phobius"/>
    </source>
</evidence>
<name>A0AA36FYE2_9BILA</name>
<feature type="transmembrane region" description="Helical" evidence="9">
    <location>
        <begin position="261"/>
        <end position="282"/>
    </location>
</feature>
<comment type="subcellular location">
    <subcellularLocation>
        <location evidence="1">Cell membrane</location>
        <topology evidence="1">Multi-pass membrane protein</topology>
    </subcellularLocation>
</comment>
<organism evidence="10 11">
    <name type="scientific">Mesorhabditis spiculigera</name>
    <dbReference type="NCBI Taxonomy" id="96644"/>
    <lineage>
        <taxon>Eukaryota</taxon>
        <taxon>Metazoa</taxon>
        <taxon>Ecdysozoa</taxon>
        <taxon>Nematoda</taxon>
        <taxon>Chromadorea</taxon>
        <taxon>Rhabditida</taxon>
        <taxon>Rhabditina</taxon>
        <taxon>Rhabditomorpha</taxon>
        <taxon>Rhabditoidea</taxon>
        <taxon>Rhabditidae</taxon>
        <taxon>Mesorhabditinae</taxon>
        <taxon>Mesorhabditis</taxon>
    </lineage>
</organism>
<evidence type="ECO:0000256" key="5">
    <source>
        <dbReference type="ARBA" id="ARBA00022692"/>
    </source>
</evidence>
<dbReference type="Pfam" id="PF13520">
    <property type="entry name" value="AA_permease_2"/>
    <property type="match status" value="1"/>
</dbReference>
<feature type="transmembrane region" description="Helical" evidence="9">
    <location>
        <begin position="302"/>
        <end position="327"/>
    </location>
</feature>
<feature type="non-terminal residue" evidence="10">
    <location>
        <position position="1"/>
    </location>
</feature>
<dbReference type="Proteomes" id="UP001177023">
    <property type="component" value="Unassembled WGS sequence"/>
</dbReference>
<dbReference type="PANTHER" id="PTHR11785">
    <property type="entry name" value="AMINO ACID TRANSPORTER"/>
    <property type="match status" value="1"/>
</dbReference>
<dbReference type="Gene3D" id="1.20.1740.10">
    <property type="entry name" value="Amino acid/polyamine transporter I"/>
    <property type="match status" value="1"/>
</dbReference>
<proteinExistence type="inferred from homology"/>
<feature type="compositionally biased region" description="Acidic residues" evidence="8">
    <location>
        <begin position="1"/>
        <end position="10"/>
    </location>
</feature>
<evidence type="ECO:0000313" key="10">
    <source>
        <dbReference type="EMBL" id="CAJ0572788.1"/>
    </source>
</evidence>
<feature type="transmembrane region" description="Helical" evidence="9">
    <location>
        <begin position="188"/>
        <end position="208"/>
    </location>
</feature>
<feature type="transmembrane region" description="Helical" evidence="9">
    <location>
        <begin position="156"/>
        <end position="176"/>
    </location>
</feature>
<dbReference type="InterPro" id="IPR050598">
    <property type="entry name" value="AminoAcid_Transporter"/>
</dbReference>
<feature type="transmembrane region" description="Helical" evidence="9">
    <location>
        <begin position="125"/>
        <end position="144"/>
    </location>
</feature>
<keyword evidence="4" id="KW-1003">Cell membrane</keyword>
<keyword evidence="3" id="KW-0813">Transport</keyword>
<comment type="caution">
    <text evidence="10">The sequence shown here is derived from an EMBL/GenBank/DDBJ whole genome shotgun (WGS) entry which is preliminary data.</text>
</comment>
<keyword evidence="7 9" id="KW-0472">Membrane</keyword>
<evidence type="ECO:0000256" key="1">
    <source>
        <dbReference type="ARBA" id="ARBA00004651"/>
    </source>
</evidence>
<feature type="transmembrane region" description="Helical" evidence="9">
    <location>
        <begin position="220"/>
        <end position="240"/>
    </location>
</feature>
<feature type="region of interest" description="Disordered" evidence="8">
    <location>
        <begin position="1"/>
        <end position="26"/>
    </location>
</feature>
<dbReference type="InterPro" id="IPR002293">
    <property type="entry name" value="AA/rel_permease1"/>
</dbReference>
<dbReference type="GO" id="GO:0005886">
    <property type="term" value="C:plasma membrane"/>
    <property type="evidence" value="ECO:0007669"/>
    <property type="project" value="UniProtKB-SubCell"/>
</dbReference>
<evidence type="ECO:0000256" key="2">
    <source>
        <dbReference type="ARBA" id="ARBA00007040"/>
    </source>
</evidence>
<dbReference type="PIRSF" id="PIRSF006060">
    <property type="entry name" value="AA_transporter"/>
    <property type="match status" value="1"/>
</dbReference>
<reference evidence="10" key="1">
    <citation type="submission" date="2023-06" db="EMBL/GenBank/DDBJ databases">
        <authorList>
            <person name="Delattre M."/>
        </authorList>
    </citation>
    <scope>NUCLEOTIDE SEQUENCE</scope>
    <source>
        <strain evidence="10">AF72</strain>
    </source>
</reference>
<evidence type="ECO:0000256" key="8">
    <source>
        <dbReference type="SAM" id="MobiDB-lite"/>
    </source>
</evidence>
<feature type="transmembrane region" description="Helical" evidence="9">
    <location>
        <begin position="444"/>
        <end position="464"/>
    </location>
</feature>
<dbReference type="GO" id="GO:0015179">
    <property type="term" value="F:L-amino acid transmembrane transporter activity"/>
    <property type="evidence" value="ECO:0007669"/>
    <property type="project" value="TreeGrafter"/>
</dbReference>
<evidence type="ECO:0000256" key="4">
    <source>
        <dbReference type="ARBA" id="ARBA00022475"/>
    </source>
</evidence>
<evidence type="ECO:0000313" key="11">
    <source>
        <dbReference type="Proteomes" id="UP001177023"/>
    </source>
</evidence>